<protein>
    <submittedName>
        <fullName evidence="2">Uncharacterized protein</fullName>
    </submittedName>
</protein>
<dbReference type="EMBL" id="CP056071">
    <property type="protein sequence ID" value="UKK01969.1"/>
    <property type="molecule type" value="Genomic_DNA"/>
</dbReference>
<organism evidence="2 3">
    <name type="scientific">Theileria orientalis</name>
    <dbReference type="NCBI Taxonomy" id="68886"/>
    <lineage>
        <taxon>Eukaryota</taxon>
        <taxon>Sar</taxon>
        <taxon>Alveolata</taxon>
        <taxon>Apicomplexa</taxon>
        <taxon>Aconoidasida</taxon>
        <taxon>Piroplasmida</taxon>
        <taxon>Theileriidae</taxon>
        <taxon>Theileria</taxon>
    </lineage>
</organism>
<evidence type="ECO:0000313" key="2">
    <source>
        <dbReference type="EMBL" id="UKK01969.1"/>
    </source>
</evidence>
<dbReference type="Proteomes" id="UP000244811">
    <property type="component" value="Chromosome 2"/>
</dbReference>
<gene>
    <name evidence="2" type="ORF">MACK_001322</name>
</gene>
<evidence type="ECO:0000313" key="3">
    <source>
        <dbReference type="Proteomes" id="UP000244811"/>
    </source>
</evidence>
<accession>A0A976MCR2</accession>
<proteinExistence type="predicted"/>
<dbReference type="AlphaFoldDB" id="A0A976MCR2"/>
<feature type="region of interest" description="Disordered" evidence="1">
    <location>
        <begin position="1"/>
        <end position="26"/>
    </location>
</feature>
<reference evidence="2" key="1">
    <citation type="submission" date="2022-07" db="EMBL/GenBank/DDBJ databases">
        <title>Evaluation of T. orientalis genome assembly methods using nanopore sequencing and analysis of variation between genomes.</title>
        <authorList>
            <person name="Yam J."/>
            <person name="Micallef M.L."/>
            <person name="Liu M."/>
            <person name="Djordjevic S.P."/>
            <person name="Bogema D.R."/>
            <person name="Jenkins C."/>
        </authorList>
    </citation>
    <scope>NUCLEOTIDE SEQUENCE</scope>
    <source>
        <strain evidence="2">Goon Nure</strain>
    </source>
</reference>
<sequence length="289" mass="32901">MTKKVRKQVSKDSAKSSSKSDVSNLGKSENEFSFDQNIVIPLLKLPSVDLCISNTYPITCIKPKVASSYLKGLEIGDKVDSYYSPVPENSQDGSCSSVSKEDKTKSKLHLLEGQLYLMNLLHRIIKLGFYNKREILSLYHFTTKKNTMFHLSFVNDNTVKTLIKSRLSRLSKYKFSHNRHLSHDSSEFPCFDRDDAVCFDNSTFSMLDTFLIHNKGPLIKRISQPGHDNALSEERMLSNLLKGKLCNGKDCTVFNRFILSILLINKYDFLPPNFINLLLSSSKVDDCDF</sequence>
<name>A0A976MCR2_THEOR</name>
<evidence type="ECO:0000256" key="1">
    <source>
        <dbReference type="SAM" id="MobiDB-lite"/>
    </source>
</evidence>